<evidence type="ECO:0000313" key="2">
    <source>
        <dbReference type="EMBL" id="GAH81448.1"/>
    </source>
</evidence>
<feature type="transmembrane region" description="Helical" evidence="1">
    <location>
        <begin position="6"/>
        <end position="29"/>
    </location>
</feature>
<proteinExistence type="predicted"/>
<reference evidence="2" key="1">
    <citation type="journal article" date="2014" name="Front. Microbiol.">
        <title>High frequency of phylogenetically diverse reductive dehalogenase-homologous genes in deep subseafloor sedimentary metagenomes.</title>
        <authorList>
            <person name="Kawai M."/>
            <person name="Futagami T."/>
            <person name="Toyoda A."/>
            <person name="Takaki Y."/>
            <person name="Nishi S."/>
            <person name="Hori S."/>
            <person name="Arai W."/>
            <person name="Tsubouchi T."/>
            <person name="Morono Y."/>
            <person name="Uchiyama I."/>
            <person name="Ito T."/>
            <person name="Fujiyama A."/>
            <person name="Inagaki F."/>
            <person name="Takami H."/>
        </authorList>
    </citation>
    <scope>NUCLEOTIDE SEQUENCE</scope>
    <source>
        <strain evidence="2">Expedition CK06-06</strain>
    </source>
</reference>
<dbReference type="InterPro" id="IPR013783">
    <property type="entry name" value="Ig-like_fold"/>
</dbReference>
<dbReference type="AlphaFoldDB" id="X1KHB6"/>
<accession>X1KHB6</accession>
<protein>
    <submittedName>
        <fullName evidence="2">Uncharacterized protein</fullName>
    </submittedName>
</protein>
<feature type="non-terminal residue" evidence="2">
    <location>
        <position position="239"/>
    </location>
</feature>
<keyword evidence="1" id="KW-1133">Transmembrane helix</keyword>
<organism evidence="2">
    <name type="scientific">marine sediment metagenome</name>
    <dbReference type="NCBI Taxonomy" id="412755"/>
    <lineage>
        <taxon>unclassified sequences</taxon>
        <taxon>metagenomes</taxon>
        <taxon>ecological metagenomes</taxon>
    </lineage>
</organism>
<keyword evidence="1" id="KW-0472">Membrane</keyword>
<dbReference type="EMBL" id="BARU01036831">
    <property type="protein sequence ID" value="GAH81448.1"/>
    <property type="molecule type" value="Genomic_DNA"/>
</dbReference>
<evidence type="ECO:0000256" key="1">
    <source>
        <dbReference type="SAM" id="Phobius"/>
    </source>
</evidence>
<dbReference type="Gene3D" id="2.60.40.10">
    <property type="entry name" value="Immunoglobulins"/>
    <property type="match status" value="1"/>
</dbReference>
<sequence length="239" mass="27630">MNFDLSIPRLLILFSIGLVVVFSIVDLGYSQQWTDYKNEVDSIFRTMENLNFKVGELHKDYTQNKTSSEEAILRMKPLIEEYKDIQTVAEELVLPMQWENFHDAFLEVVKLNVESTEEISLYFETEDKVHEDESLSLIRLAVEKFQQLITLIPDDNSPPEILDISRIPSNSVERQPLELKVNTTDIQTGVMKAFLNYSVNDGEWRIIGMRLDEGSNWKGIWVGSIPAQPPDTNVRYEIV</sequence>
<gene>
    <name evidence="2" type="ORF">S03H2_57459</name>
</gene>
<comment type="caution">
    <text evidence="2">The sequence shown here is derived from an EMBL/GenBank/DDBJ whole genome shotgun (WGS) entry which is preliminary data.</text>
</comment>
<keyword evidence="1" id="KW-0812">Transmembrane</keyword>
<name>X1KHB6_9ZZZZ</name>